<comment type="miscellaneous">
    <text evidence="8">The reaction proceeds by a bi uni uni bi ping pong mechanism.</text>
</comment>
<dbReference type="AlphaFoldDB" id="A0A098SAM8"/>
<name>A0A098SAM8_9BACT</name>
<sequence>MYLFKKSADLQAFLADYRSRNRQIGFVPTMGALHKGHLSLLHASQDTAHVTVCSIFVNPTQFNESADLQHYPRTPGRDIDLLHNAGCDILFMPEVEEVYPAEYEVPVPDVALGHLAEVMEGEHRPGHFEGVMQVVLRLLSLVQPDFLFMGQKDYQQLTIIREMIRQLSLEVELVGCPTLREPDGLAMSSRNVRLSPEDRSRALAISQTLAEAGSWAAALSPGEIQEKALNALREAGLVPEYFKLADAENLQLVDTFEAGREVIACVAARAGEVRLIDNRVIYPG</sequence>
<feature type="binding site" evidence="8">
    <location>
        <begin position="187"/>
        <end position="190"/>
    </location>
    <ligand>
        <name>ATP</name>
        <dbReference type="ChEBI" id="CHEBI:30616"/>
    </ligand>
</feature>
<evidence type="ECO:0000256" key="6">
    <source>
        <dbReference type="ARBA" id="ARBA00022840"/>
    </source>
</evidence>
<protein>
    <recommendedName>
        <fullName evidence="8">Pantothenate synthetase</fullName>
        <shortName evidence="8">PS</shortName>
        <ecNumber evidence="8">6.3.2.1</ecNumber>
    </recommendedName>
    <alternativeName>
        <fullName evidence="8">Pantoate--beta-alanine ligase</fullName>
    </alternativeName>
    <alternativeName>
        <fullName evidence="8">Pantoate-activating enzyme</fullName>
    </alternativeName>
</protein>
<feature type="binding site" evidence="8">
    <location>
        <position position="61"/>
    </location>
    <ligand>
        <name>(R)-pantoate</name>
        <dbReference type="ChEBI" id="CHEBI:15980"/>
    </ligand>
</feature>
<dbReference type="RefSeq" id="WP_044217327.1">
    <property type="nucleotide sequence ID" value="NZ_JBKAGJ010000001.1"/>
</dbReference>
<evidence type="ECO:0000256" key="5">
    <source>
        <dbReference type="ARBA" id="ARBA00022741"/>
    </source>
</evidence>
<dbReference type="STRING" id="1524460.IX84_05395"/>
<dbReference type="EC" id="6.3.2.1" evidence="8"/>
<dbReference type="PANTHER" id="PTHR21299:SF1">
    <property type="entry name" value="PANTOATE--BETA-ALANINE LIGASE"/>
    <property type="match status" value="1"/>
</dbReference>
<keyword evidence="6 8" id="KW-0067">ATP-binding</keyword>
<evidence type="ECO:0000256" key="7">
    <source>
        <dbReference type="ARBA" id="ARBA00048258"/>
    </source>
</evidence>
<dbReference type="GO" id="GO:0015940">
    <property type="term" value="P:pantothenate biosynthetic process"/>
    <property type="evidence" value="ECO:0007669"/>
    <property type="project" value="UniProtKB-UniRule"/>
</dbReference>
<keyword evidence="3 8" id="KW-0436">Ligase</keyword>
<dbReference type="Pfam" id="PF02569">
    <property type="entry name" value="Pantoate_ligase"/>
    <property type="match status" value="1"/>
</dbReference>
<evidence type="ECO:0000256" key="8">
    <source>
        <dbReference type="HAMAP-Rule" id="MF_00158"/>
    </source>
</evidence>
<feature type="binding site" evidence="8">
    <location>
        <position position="179"/>
    </location>
    <ligand>
        <name>ATP</name>
        <dbReference type="ChEBI" id="CHEBI:30616"/>
    </ligand>
</feature>
<dbReference type="NCBIfam" id="TIGR00018">
    <property type="entry name" value="panC"/>
    <property type="match status" value="1"/>
</dbReference>
<proteinExistence type="inferred from homology"/>
<feature type="binding site" evidence="8">
    <location>
        <begin position="30"/>
        <end position="37"/>
    </location>
    <ligand>
        <name>ATP</name>
        <dbReference type="ChEBI" id="CHEBI:30616"/>
    </ligand>
</feature>
<comment type="similarity">
    <text evidence="2 8">Belongs to the pantothenate synthetase family.</text>
</comment>
<dbReference type="CDD" id="cd00560">
    <property type="entry name" value="PanC"/>
    <property type="match status" value="1"/>
</dbReference>
<dbReference type="PANTHER" id="PTHR21299">
    <property type="entry name" value="CYTIDYLATE KINASE/PANTOATE-BETA-ALANINE LIGASE"/>
    <property type="match status" value="1"/>
</dbReference>
<dbReference type="OrthoDB" id="9773087at2"/>
<dbReference type="EMBL" id="JPOS01000012">
    <property type="protein sequence ID" value="KGE89191.1"/>
    <property type="molecule type" value="Genomic_DNA"/>
</dbReference>
<dbReference type="Gene3D" id="3.40.50.620">
    <property type="entry name" value="HUPs"/>
    <property type="match status" value="1"/>
</dbReference>
<keyword evidence="4 8" id="KW-0566">Pantothenate biosynthesis</keyword>
<dbReference type="GO" id="GO:0005524">
    <property type="term" value="F:ATP binding"/>
    <property type="evidence" value="ECO:0007669"/>
    <property type="project" value="UniProtKB-KW"/>
</dbReference>
<evidence type="ECO:0000256" key="3">
    <source>
        <dbReference type="ARBA" id="ARBA00022598"/>
    </source>
</evidence>
<evidence type="ECO:0000313" key="9">
    <source>
        <dbReference type="EMBL" id="KGE89191.1"/>
    </source>
</evidence>
<evidence type="ECO:0000313" key="10">
    <source>
        <dbReference type="Proteomes" id="UP000029736"/>
    </source>
</evidence>
<dbReference type="Proteomes" id="UP000029736">
    <property type="component" value="Unassembled WGS sequence"/>
</dbReference>
<dbReference type="GO" id="GO:0005829">
    <property type="term" value="C:cytosol"/>
    <property type="evidence" value="ECO:0007669"/>
    <property type="project" value="TreeGrafter"/>
</dbReference>
<comment type="function">
    <text evidence="8">Catalyzes the condensation of pantoate with beta-alanine in an ATP-dependent reaction via a pantoyl-adenylate intermediate.</text>
</comment>
<keyword evidence="8" id="KW-0963">Cytoplasm</keyword>
<dbReference type="InterPro" id="IPR014729">
    <property type="entry name" value="Rossmann-like_a/b/a_fold"/>
</dbReference>
<reference evidence="9 10" key="1">
    <citation type="journal article" date="2014" name="Int. J. Syst. Evol. Microbiol.">
        <title>Phaeodactylibacter xiamenensis gen. nov., sp. nov., a member of the family Saprospiraceae isolated from the marine alga Phaeodactylum tricornutum.</title>
        <authorList>
            <person name="Chen Z.Jr."/>
            <person name="Lei X."/>
            <person name="Lai Q."/>
            <person name="Li Y."/>
            <person name="Zhang B."/>
            <person name="Zhang J."/>
            <person name="Zhang H."/>
            <person name="Yang L."/>
            <person name="Zheng W."/>
            <person name="Tian Y."/>
            <person name="Yu Z."/>
            <person name="Xu H.Jr."/>
            <person name="Zheng T."/>
        </authorList>
    </citation>
    <scope>NUCLEOTIDE SEQUENCE [LARGE SCALE GENOMIC DNA]</scope>
    <source>
        <strain evidence="9 10">KD52</strain>
    </source>
</reference>
<accession>A0A098SAM8</accession>
<comment type="subunit">
    <text evidence="8">Homodimer.</text>
</comment>
<dbReference type="InterPro" id="IPR003721">
    <property type="entry name" value="Pantoate_ligase"/>
</dbReference>
<gene>
    <name evidence="8" type="primary">panC</name>
    <name evidence="9" type="ORF">IX84_05395</name>
</gene>
<organism evidence="9 10">
    <name type="scientific">Phaeodactylibacter xiamenensis</name>
    <dbReference type="NCBI Taxonomy" id="1524460"/>
    <lineage>
        <taxon>Bacteria</taxon>
        <taxon>Pseudomonadati</taxon>
        <taxon>Bacteroidota</taxon>
        <taxon>Saprospiria</taxon>
        <taxon>Saprospirales</taxon>
        <taxon>Haliscomenobacteraceae</taxon>
        <taxon>Phaeodactylibacter</taxon>
    </lineage>
</organism>
<dbReference type="SUPFAM" id="SSF52374">
    <property type="entry name" value="Nucleotidylyl transferase"/>
    <property type="match status" value="1"/>
</dbReference>
<feature type="binding site" evidence="8">
    <location>
        <begin position="150"/>
        <end position="153"/>
    </location>
    <ligand>
        <name>ATP</name>
        <dbReference type="ChEBI" id="CHEBI:30616"/>
    </ligand>
</feature>
<evidence type="ECO:0000256" key="4">
    <source>
        <dbReference type="ARBA" id="ARBA00022655"/>
    </source>
</evidence>
<keyword evidence="10" id="KW-1185">Reference proteome</keyword>
<evidence type="ECO:0000256" key="2">
    <source>
        <dbReference type="ARBA" id="ARBA00009256"/>
    </source>
</evidence>
<comment type="catalytic activity">
    <reaction evidence="7 8">
        <text>(R)-pantoate + beta-alanine + ATP = (R)-pantothenate + AMP + diphosphate + H(+)</text>
        <dbReference type="Rhea" id="RHEA:10912"/>
        <dbReference type="ChEBI" id="CHEBI:15378"/>
        <dbReference type="ChEBI" id="CHEBI:15980"/>
        <dbReference type="ChEBI" id="CHEBI:29032"/>
        <dbReference type="ChEBI" id="CHEBI:30616"/>
        <dbReference type="ChEBI" id="CHEBI:33019"/>
        <dbReference type="ChEBI" id="CHEBI:57966"/>
        <dbReference type="ChEBI" id="CHEBI:456215"/>
        <dbReference type="EC" id="6.3.2.1"/>
    </reaction>
</comment>
<dbReference type="GO" id="GO:0004592">
    <property type="term" value="F:pantoate-beta-alanine ligase activity"/>
    <property type="evidence" value="ECO:0007669"/>
    <property type="project" value="UniProtKB-UniRule"/>
</dbReference>
<feature type="binding site" evidence="8">
    <location>
        <position position="61"/>
    </location>
    <ligand>
        <name>beta-alanine</name>
        <dbReference type="ChEBI" id="CHEBI:57966"/>
    </ligand>
</feature>
<feature type="binding site" evidence="8">
    <location>
        <position position="156"/>
    </location>
    <ligand>
        <name>(R)-pantoate</name>
        <dbReference type="ChEBI" id="CHEBI:15980"/>
    </ligand>
</feature>
<dbReference type="HAMAP" id="MF_00158">
    <property type="entry name" value="PanC"/>
    <property type="match status" value="1"/>
</dbReference>
<dbReference type="UniPathway" id="UPA00028">
    <property type="reaction ID" value="UER00005"/>
</dbReference>
<keyword evidence="5 8" id="KW-0547">Nucleotide-binding</keyword>
<feature type="active site" description="Proton donor" evidence="8">
    <location>
        <position position="37"/>
    </location>
</feature>
<comment type="subcellular location">
    <subcellularLocation>
        <location evidence="8">Cytoplasm</location>
    </subcellularLocation>
</comment>
<comment type="pathway">
    <text evidence="1 8">Cofactor biosynthesis; (R)-pantothenate biosynthesis; (R)-pantothenate from (R)-pantoate and beta-alanine: step 1/1.</text>
</comment>
<comment type="caution">
    <text evidence="9">The sequence shown here is derived from an EMBL/GenBank/DDBJ whole genome shotgun (WGS) entry which is preliminary data.</text>
</comment>
<dbReference type="Gene3D" id="3.30.1300.10">
    <property type="entry name" value="Pantoate-beta-alanine ligase, C-terminal domain"/>
    <property type="match status" value="1"/>
</dbReference>
<evidence type="ECO:0000256" key="1">
    <source>
        <dbReference type="ARBA" id="ARBA00004990"/>
    </source>
</evidence>
<dbReference type="InterPro" id="IPR042176">
    <property type="entry name" value="Pantoate_ligase_C"/>
</dbReference>